<reference evidence="2" key="1">
    <citation type="submission" date="2016-06" db="EMBL/GenBank/DDBJ databases">
        <title>Draft Genome sequence of the fungus Inonotus baumii.</title>
        <authorList>
            <person name="Zhu H."/>
            <person name="Lin W."/>
        </authorList>
    </citation>
    <scope>NUCLEOTIDE SEQUENCE</scope>
    <source>
        <strain evidence="2">821</strain>
    </source>
</reference>
<dbReference type="AlphaFoldDB" id="A0A9Q5N0T5"/>
<dbReference type="EMBL" id="LNZH02000206">
    <property type="protein sequence ID" value="OCB85890.1"/>
    <property type="molecule type" value="Genomic_DNA"/>
</dbReference>
<evidence type="ECO:0000256" key="1">
    <source>
        <dbReference type="SAM" id="MobiDB-lite"/>
    </source>
</evidence>
<name>A0A9Q5N0T5_SANBA</name>
<accession>A0A9Q5N0T5</accession>
<protein>
    <submittedName>
        <fullName evidence="2">TPR-like protein</fullName>
    </submittedName>
</protein>
<dbReference type="OrthoDB" id="9991317at2759"/>
<comment type="caution">
    <text evidence="2">The sequence shown here is derived from an EMBL/GenBank/DDBJ whole genome shotgun (WGS) entry which is preliminary data.</text>
</comment>
<sequence>MKILWNQFVSKFVQKLKELDVNEGSRIWWCPTSVLSAFLFHAVGPYQGADDSMKYILDDYIPSYTLTLARSSVQNGTEKMPFAADTKLPSAKKKETGSSEAKSSAHQ</sequence>
<gene>
    <name evidence="2" type="ORF">A7U60_g7023</name>
</gene>
<organism evidence="2 3">
    <name type="scientific">Sanghuangporus baumii</name>
    <name type="common">Phellinus baumii</name>
    <dbReference type="NCBI Taxonomy" id="108892"/>
    <lineage>
        <taxon>Eukaryota</taxon>
        <taxon>Fungi</taxon>
        <taxon>Dikarya</taxon>
        <taxon>Basidiomycota</taxon>
        <taxon>Agaricomycotina</taxon>
        <taxon>Agaricomycetes</taxon>
        <taxon>Hymenochaetales</taxon>
        <taxon>Hymenochaetaceae</taxon>
        <taxon>Sanghuangporus</taxon>
    </lineage>
</organism>
<evidence type="ECO:0000313" key="2">
    <source>
        <dbReference type="EMBL" id="OCB85890.1"/>
    </source>
</evidence>
<feature type="compositionally biased region" description="Polar residues" evidence="1">
    <location>
        <begin position="98"/>
        <end position="107"/>
    </location>
</feature>
<keyword evidence="3" id="KW-1185">Reference proteome</keyword>
<dbReference type="Proteomes" id="UP000757232">
    <property type="component" value="Unassembled WGS sequence"/>
</dbReference>
<evidence type="ECO:0000313" key="3">
    <source>
        <dbReference type="Proteomes" id="UP000757232"/>
    </source>
</evidence>
<proteinExistence type="predicted"/>
<feature type="region of interest" description="Disordered" evidence="1">
    <location>
        <begin position="80"/>
        <end position="107"/>
    </location>
</feature>